<dbReference type="GeneID" id="25326056"/>
<keyword evidence="2" id="KW-0812">Transmembrane</keyword>
<dbReference type="Pfam" id="PF00722">
    <property type="entry name" value="Glyco_hydro_16"/>
    <property type="match status" value="1"/>
</dbReference>
<evidence type="ECO:0000313" key="4">
    <source>
        <dbReference type="EMBL" id="KIW59714.1"/>
    </source>
</evidence>
<dbReference type="PANTHER" id="PTHR10963:SF62">
    <property type="entry name" value="GLUCAN 1,3-BETA-GLUCOSIDASE"/>
    <property type="match status" value="1"/>
</dbReference>
<dbReference type="SUPFAM" id="SSF49899">
    <property type="entry name" value="Concanavalin A-like lectins/glucanases"/>
    <property type="match status" value="1"/>
</dbReference>
<name>A0A0D2FHR6_9EURO</name>
<dbReference type="HOGENOM" id="CLU_019533_1_2_1"/>
<reference evidence="4 5" key="1">
    <citation type="submission" date="2015-01" db="EMBL/GenBank/DDBJ databases">
        <title>The Genome Sequence of Exophiala xenobiotica CBS118157.</title>
        <authorList>
            <consortium name="The Broad Institute Genomics Platform"/>
            <person name="Cuomo C."/>
            <person name="de Hoog S."/>
            <person name="Gorbushina A."/>
            <person name="Stielow B."/>
            <person name="Teixiera M."/>
            <person name="Abouelleil A."/>
            <person name="Chapman S.B."/>
            <person name="Priest M."/>
            <person name="Young S.K."/>
            <person name="Wortman J."/>
            <person name="Nusbaum C."/>
            <person name="Birren B."/>
        </authorList>
    </citation>
    <scope>NUCLEOTIDE SEQUENCE [LARGE SCALE GENOMIC DNA]</scope>
    <source>
        <strain evidence="4 5">CBS 118157</strain>
    </source>
</reference>
<dbReference type="STRING" id="348802.A0A0D2FHR6"/>
<dbReference type="GO" id="GO:0005975">
    <property type="term" value="P:carbohydrate metabolic process"/>
    <property type="evidence" value="ECO:0007669"/>
    <property type="project" value="InterPro"/>
</dbReference>
<dbReference type="Proteomes" id="UP000054342">
    <property type="component" value="Unassembled WGS sequence"/>
</dbReference>
<dbReference type="EMBL" id="KN847318">
    <property type="protein sequence ID" value="KIW59714.1"/>
    <property type="molecule type" value="Genomic_DNA"/>
</dbReference>
<dbReference type="FunFam" id="2.60.120.200:FF:000178">
    <property type="entry name" value="Glycoside hydrolase family 16 protein"/>
    <property type="match status" value="1"/>
</dbReference>
<feature type="region of interest" description="Disordered" evidence="1">
    <location>
        <begin position="1"/>
        <end position="20"/>
    </location>
</feature>
<dbReference type="PROSITE" id="PS51762">
    <property type="entry name" value="GH16_2"/>
    <property type="match status" value="1"/>
</dbReference>
<dbReference type="OrthoDB" id="4781at2759"/>
<dbReference type="AlphaFoldDB" id="A0A0D2FHR6"/>
<dbReference type="RefSeq" id="XP_013320298.1">
    <property type="nucleotide sequence ID" value="XM_013464844.1"/>
</dbReference>
<proteinExistence type="predicted"/>
<sequence length="438" mass="49770">MAYSMREKDPRDFQPSPASAQARFDPTLNASSASLAQQHFPAKYFRSRRKPQGEIEKPWLEKKDPRQKWLTLFPLIGLIIGFILSGYLVYDGLASVETPEYCSVYEDDFAGGFDEKIWTKEVEVGGFGNGQFDQTTNTDENVFVKDGILTIKPTLQDQHLIETNNVINLTASGLCTSDEWNSCVVSTNTTNGTIVNPAKSARINTKKGATIQYGRVEVVAKMPRGDWLWPAIWMLPANNTYGPWPMSGEIDIAESRGNNWSYPMGGDNIVSSTLHWGPDIANDGWWRTNSRQHALHTTYTEGFHTYGLEWTPDYLYTYIDTRLMQVLYTKFKKPFWQRGDFPLSDTNGTAFVDPWSQTGVDATPFDEPFFLILNVAVGGTNGWFQDGKGGKPWVNQSPTARKDFWDAKDQWYPTWQDNNEMQIKSVKMWQRKGFGSCK</sequence>
<dbReference type="InterPro" id="IPR050546">
    <property type="entry name" value="Glycosyl_Hydrlase_16"/>
</dbReference>
<evidence type="ECO:0000256" key="1">
    <source>
        <dbReference type="SAM" id="MobiDB-lite"/>
    </source>
</evidence>
<dbReference type="Gene3D" id="2.60.120.200">
    <property type="match status" value="1"/>
</dbReference>
<feature type="transmembrane region" description="Helical" evidence="2">
    <location>
        <begin position="69"/>
        <end position="90"/>
    </location>
</feature>
<dbReference type="InterPro" id="IPR013320">
    <property type="entry name" value="ConA-like_dom_sf"/>
</dbReference>
<dbReference type="GO" id="GO:0004553">
    <property type="term" value="F:hydrolase activity, hydrolyzing O-glycosyl compounds"/>
    <property type="evidence" value="ECO:0007669"/>
    <property type="project" value="InterPro"/>
</dbReference>
<keyword evidence="2" id="KW-1133">Transmembrane helix</keyword>
<evidence type="ECO:0000256" key="2">
    <source>
        <dbReference type="SAM" id="Phobius"/>
    </source>
</evidence>
<feature type="domain" description="GH16" evidence="3">
    <location>
        <begin position="107"/>
        <end position="434"/>
    </location>
</feature>
<keyword evidence="2" id="KW-0472">Membrane</keyword>
<feature type="compositionally biased region" description="Basic and acidic residues" evidence="1">
    <location>
        <begin position="1"/>
        <end position="12"/>
    </location>
</feature>
<accession>A0A0D2FHR6</accession>
<dbReference type="PANTHER" id="PTHR10963">
    <property type="entry name" value="GLYCOSYL HYDROLASE-RELATED"/>
    <property type="match status" value="1"/>
</dbReference>
<organism evidence="4 5">
    <name type="scientific">Exophiala xenobiotica</name>
    <dbReference type="NCBI Taxonomy" id="348802"/>
    <lineage>
        <taxon>Eukaryota</taxon>
        <taxon>Fungi</taxon>
        <taxon>Dikarya</taxon>
        <taxon>Ascomycota</taxon>
        <taxon>Pezizomycotina</taxon>
        <taxon>Eurotiomycetes</taxon>
        <taxon>Chaetothyriomycetidae</taxon>
        <taxon>Chaetothyriales</taxon>
        <taxon>Herpotrichiellaceae</taxon>
        <taxon>Exophiala</taxon>
    </lineage>
</organism>
<evidence type="ECO:0000313" key="5">
    <source>
        <dbReference type="Proteomes" id="UP000054342"/>
    </source>
</evidence>
<protein>
    <recommendedName>
        <fullName evidence="3">GH16 domain-containing protein</fullName>
    </recommendedName>
</protein>
<keyword evidence="5" id="KW-1185">Reference proteome</keyword>
<dbReference type="InterPro" id="IPR000757">
    <property type="entry name" value="Beta-glucanase-like"/>
</dbReference>
<gene>
    <name evidence="4" type="ORF">PV05_04148</name>
</gene>
<evidence type="ECO:0000259" key="3">
    <source>
        <dbReference type="PROSITE" id="PS51762"/>
    </source>
</evidence>